<evidence type="ECO:0000256" key="1">
    <source>
        <dbReference type="SAM" id="Phobius"/>
    </source>
</evidence>
<dbReference type="EMBL" id="JAAZKV010000030">
    <property type="protein sequence ID" value="NMA44876.1"/>
    <property type="molecule type" value="Genomic_DNA"/>
</dbReference>
<accession>A0A7K4C032</accession>
<comment type="caution">
    <text evidence="2">The sequence shown here is derived from an EMBL/GenBank/DDBJ whole genome shotgun (WGS) entry which is preliminary data.</text>
</comment>
<keyword evidence="1" id="KW-0812">Transmembrane</keyword>
<sequence length="171" mass="19840">MKKLNQKGLFNFIIVIIIIGIIFSVTINSNKIRKELEETKNELIITEINQKEQTLLENNVDKIIETKLREQILLKNFNSHKIQTEINTKLYNYLKDKTYACDTITESKKTLTTNYLNNTTNTYIIQTENVSIGEYTFTSNLTKNQIICTPLGNKTKIEFKIPIGYNVKVIN</sequence>
<proteinExistence type="predicted"/>
<keyword evidence="1" id="KW-1133">Transmembrane helix</keyword>
<evidence type="ECO:0000313" key="3">
    <source>
        <dbReference type="Proteomes" id="UP000526302"/>
    </source>
</evidence>
<evidence type="ECO:0000313" key="2">
    <source>
        <dbReference type="EMBL" id="NMA44876.1"/>
    </source>
</evidence>
<dbReference type="AlphaFoldDB" id="A0A7K4C032"/>
<keyword evidence="1" id="KW-0472">Membrane</keyword>
<dbReference type="Proteomes" id="UP000526302">
    <property type="component" value="Unassembled WGS sequence"/>
</dbReference>
<name>A0A7K4C032_9ARCH</name>
<reference evidence="2 3" key="1">
    <citation type="journal article" date="2020" name="Biotechnol. Biofuels">
        <title>New insights from the biogas microbiome by comprehensive genome-resolved metagenomics of nearly 1600 species originating from multiple anaerobic digesters.</title>
        <authorList>
            <person name="Campanaro S."/>
            <person name="Treu L."/>
            <person name="Rodriguez-R L.M."/>
            <person name="Kovalovszki A."/>
            <person name="Ziels R.M."/>
            <person name="Maus I."/>
            <person name="Zhu X."/>
            <person name="Kougias P.G."/>
            <person name="Basile A."/>
            <person name="Luo G."/>
            <person name="Schluter A."/>
            <person name="Konstantinidis K.T."/>
            <person name="Angelidaki I."/>
        </authorList>
    </citation>
    <scope>NUCLEOTIDE SEQUENCE [LARGE SCALE GENOMIC DNA]</scope>
    <source>
        <strain evidence="2">AS22ysBPME_79</strain>
    </source>
</reference>
<protein>
    <submittedName>
        <fullName evidence="2">Uncharacterized protein</fullName>
    </submittedName>
</protein>
<feature type="transmembrane region" description="Helical" evidence="1">
    <location>
        <begin position="9"/>
        <end position="27"/>
    </location>
</feature>
<organism evidence="2 3">
    <name type="scientific">Candidatus Iainarchaeum sp</name>
    <dbReference type="NCBI Taxonomy" id="3101447"/>
    <lineage>
        <taxon>Archaea</taxon>
        <taxon>Candidatus Iainarchaeota</taxon>
        <taxon>Candidatus Iainarchaeia</taxon>
        <taxon>Candidatus Iainarchaeales</taxon>
        <taxon>Candidatus Iainarchaeaceae</taxon>
        <taxon>Candidatus Iainarchaeum</taxon>
    </lineage>
</organism>
<gene>
    <name evidence="2" type="ORF">GX950_03645</name>
</gene>